<dbReference type="PROSITE" id="PS50112">
    <property type="entry name" value="PAS"/>
    <property type="match status" value="1"/>
</dbReference>
<dbReference type="SMART" id="SM00267">
    <property type="entry name" value="GGDEF"/>
    <property type="match status" value="1"/>
</dbReference>
<dbReference type="Gene3D" id="3.30.70.270">
    <property type="match status" value="1"/>
</dbReference>
<dbReference type="InterPro" id="IPR013767">
    <property type="entry name" value="PAS_fold"/>
</dbReference>
<organism evidence="3 4">
    <name type="scientific">Candidatus Sulfotelmatobacter kueseliae</name>
    <dbReference type="NCBI Taxonomy" id="2042962"/>
    <lineage>
        <taxon>Bacteria</taxon>
        <taxon>Pseudomonadati</taxon>
        <taxon>Acidobacteriota</taxon>
        <taxon>Terriglobia</taxon>
        <taxon>Terriglobales</taxon>
        <taxon>Candidatus Korobacteraceae</taxon>
        <taxon>Candidatus Sulfotelmatobacter</taxon>
    </lineage>
</organism>
<feature type="domain" description="GGDEF" evidence="2">
    <location>
        <begin position="171"/>
        <end position="303"/>
    </location>
</feature>
<dbReference type="Gene3D" id="3.30.450.20">
    <property type="entry name" value="PAS domain"/>
    <property type="match status" value="1"/>
</dbReference>
<dbReference type="SMART" id="SM00091">
    <property type="entry name" value="PAS"/>
    <property type="match status" value="1"/>
</dbReference>
<evidence type="ECO:0000313" key="4">
    <source>
        <dbReference type="Proteomes" id="UP000238701"/>
    </source>
</evidence>
<dbReference type="InterPro" id="IPR029787">
    <property type="entry name" value="Nucleotide_cyclase"/>
</dbReference>
<dbReference type="GO" id="GO:0006355">
    <property type="term" value="P:regulation of DNA-templated transcription"/>
    <property type="evidence" value="ECO:0007669"/>
    <property type="project" value="InterPro"/>
</dbReference>
<dbReference type="PROSITE" id="PS50887">
    <property type="entry name" value="GGDEF"/>
    <property type="match status" value="1"/>
</dbReference>
<dbReference type="InterPro" id="IPR000014">
    <property type="entry name" value="PAS"/>
</dbReference>
<dbReference type="AlphaFoldDB" id="A0A2U3KU67"/>
<dbReference type="NCBIfam" id="TIGR00229">
    <property type="entry name" value="sensory_box"/>
    <property type="match status" value="1"/>
</dbReference>
<feature type="domain" description="PAS" evidence="1">
    <location>
        <begin position="6"/>
        <end position="50"/>
    </location>
</feature>
<dbReference type="PANTHER" id="PTHR44757">
    <property type="entry name" value="DIGUANYLATE CYCLASE DGCP"/>
    <property type="match status" value="1"/>
</dbReference>
<protein>
    <submittedName>
        <fullName evidence="3">Putative Diguanylate cyclase with PAS/PAC sensor</fullName>
    </submittedName>
</protein>
<dbReference type="InterPro" id="IPR035965">
    <property type="entry name" value="PAS-like_dom_sf"/>
</dbReference>
<evidence type="ECO:0000259" key="1">
    <source>
        <dbReference type="PROSITE" id="PS50112"/>
    </source>
</evidence>
<dbReference type="InterPro" id="IPR043128">
    <property type="entry name" value="Rev_trsase/Diguanyl_cyclase"/>
</dbReference>
<proteinExistence type="predicted"/>
<name>A0A2U3KU67_9BACT</name>
<dbReference type="Proteomes" id="UP000238701">
    <property type="component" value="Unassembled WGS sequence"/>
</dbReference>
<dbReference type="OrthoDB" id="9805474at2"/>
<evidence type="ECO:0000259" key="2">
    <source>
        <dbReference type="PROSITE" id="PS50887"/>
    </source>
</evidence>
<dbReference type="Pfam" id="PF00990">
    <property type="entry name" value="GGDEF"/>
    <property type="match status" value="1"/>
</dbReference>
<dbReference type="InterPro" id="IPR052155">
    <property type="entry name" value="Biofilm_reg_signaling"/>
</dbReference>
<dbReference type="EMBL" id="OMOD01000142">
    <property type="protein sequence ID" value="SPF43198.1"/>
    <property type="molecule type" value="Genomic_DNA"/>
</dbReference>
<sequence>MSAFDDAEVYRSILESLQTGLCVVDVQKKIVLWSDGAERITGHLRYDVIGHCCIGEALLHCDQQDCEWCNEDCPLARAIKTGHAAEALGFLHHKAGHEIPVRARAVPVHNGHGSIIGAAEIFEDQQQATLTDRVGGLHLAGCVDEVTGVASRAMMQAHLRETLGTLAEVQRPFGVLCIRLEGLVDFRAHYGIEAAGSLLSIIGRTLEGSLWKTDLVGRWSDDQFLVIVNGCSEEALRSVAERVRRMLASNGIEWWGERRSLPVSMGRTAAEPGDTVESILERVQKSSDAASATRVRVAAASDNQTAGS</sequence>
<gene>
    <name evidence="3" type="ORF">SBA1_480068</name>
</gene>
<dbReference type="InterPro" id="IPR000160">
    <property type="entry name" value="GGDEF_dom"/>
</dbReference>
<dbReference type="CDD" id="cd00130">
    <property type="entry name" value="PAS"/>
    <property type="match status" value="1"/>
</dbReference>
<dbReference type="SUPFAM" id="SSF55785">
    <property type="entry name" value="PYP-like sensor domain (PAS domain)"/>
    <property type="match status" value="1"/>
</dbReference>
<accession>A0A2U3KU67</accession>
<dbReference type="PANTHER" id="PTHR44757:SF2">
    <property type="entry name" value="BIOFILM ARCHITECTURE MAINTENANCE PROTEIN MBAA"/>
    <property type="match status" value="1"/>
</dbReference>
<dbReference type="NCBIfam" id="TIGR00254">
    <property type="entry name" value="GGDEF"/>
    <property type="match status" value="1"/>
</dbReference>
<reference evidence="4" key="1">
    <citation type="submission" date="2018-02" db="EMBL/GenBank/DDBJ databases">
        <authorList>
            <person name="Hausmann B."/>
        </authorList>
    </citation>
    <scope>NUCLEOTIDE SEQUENCE [LARGE SCALE GENOMIC DNA]</scope>
    <source>
        <strain evidence="4">Peat soil MAG SbA1</strain>
    </source>
</reference>
<evidence type="ECO:0000313" key="3">
    <source>
        <dbReference type="EMBL" id="SPF43198.1"/>
    </source>
</evidence>
<dbReference type="Pfam" id="PF00989">
    <property type="entry name" value="PAS"/>
    <property type="match status" value="1"/>
</dbReference>
<dbReference type="SUPFAM" id="SSF55073">
    <property type="entry name" value="Nucleotide cyclase"/>
    <property type="match status" value="1"/>
</dbReference>